<feature type="signal peptide" evidence="1">
    <location>
        <begin position="1"/>
        <end position="22"/>
    </location>
</feature>
<evidence type="ECO:0000256" key="1">
    <source>
        <dbReference type="SAM" id="SignalP"/>
    </source>
</evidence>
<evidence type="ECO:0000313" key="3">
    <source>
        <dbReference type="Proteomes" id="UP000027222"/>
    </source>
</evidence>
<feature type="chain" id="PRO_5001648451" evidence="1">
    <location>
        <begin position="23"/>
        <end position="138"/>
    </location>
</feature>
<dbReference type="PROSITE" id="PS51257">
    <property type="entry name" value="PROKAR_LIPOPROTEIN"/>
    <property type="match status" value="1"/>
</dbReference>
<dbReference type="HOGENOM" id="CLU_1855407_0_0_1"/>
<keyword evidence="1" id="KW-0732">Signal</keyword>
<dbReference type="Proteomes" id="UP000027222">
    <property type="component" value="Unassembled WGS sequence"/>
</dbReference>
<gene>
    <name evidence="2" type="ORF">GALMADRAFT_215891</name>
</gene>
<keyword evidence="3" id="KW-1185">Reference proteome</keyword>
<dbReference type="OrthoDB" id="2990733at2759"/>
<accession>A0A067SKC4</accession>
<proteinExistence type="predicted"/>
<protein>
    <submittedName>
        <fullName evidence="2">Uncharacterized protein</fullName>
    </submittedName>
</protein>
<reference evidence="3" key="1">
    <citation type="journal article" date="2014" name="Proc. Natl. Acad. Sci. U.S.A.">
        <title>Extensive sampling of basidiomycete genomes demonstrates inadequacy of the white-rot/brown-rot paradigm for wood decay fungi.</title>
        <authorList>
            <person name="Riley R."/>
            <person name="Salamov A.A."/>
            <person name="Brown D.W."/>
            <person name="Nagy L.G."/>
            <person name="Floudas D."/>
            <person name="Held B.W."/>
            <person name="Levasseur A."/>
            <person name="Lombard V."/>
            <person name="Morin E."/>
            <person name="Otillar R."/>
            <person name="Lindquist E.A."/>
            <person name="Sun H."/>
            <person name="LaButti K.M."/>
            <person name="Schmutz J."/>
            <person name="Jabbour D."/>
            <person name="Luo H."/>
            <person name="Baker S.E."/>
            <person name="Pisabarro A.G."/>
            <person name="Walton J.D."/>
            <person name="Blanchette R.A."/>
            <person name="Henrissat B."/>
            <person name="Martin F."/>
            <person name="Cullen D."/>
            <person name="Hibbett D.S."/>
            <person name="Grigoriev I.V."/>
        </authorList>
    </citation>
    <scope>NUCLEOTIDE SEQUENCE [LARGE SCALE GENOMIC DNA]</scope>
    <source>
        <strain evidence="3">CBS 339.88</strain>
    </source>
</reference>
<organism evidence="2 3">
    <name type="scientific">Galerina marginata (strain CBS 339.88)</name>
    <dbReference type="NCBI Taxonomy" id="685588"/>
    <lineage>
        <taxon>Eukaryota</taxon>
        <taxon>Fungi</taxon>
        <taxon>Dikarya</taxon>
        <taxon>Basidiomycota</taxon>
        <taxon>Agaricomycotina</taxon>
        <taxon>Agaricomycetes</taxon>
        <taxon>Agaricomycetidae</taxon>
        <taxon>Agaricales</taxon>
        <taxon>Agaricineae</taxon>
        <taxon>Strophariaceae</taxon>
        <taxon>Galerina</taxon>
    </lineage>
</organism>
<sequence>MQFRNTTALILSAIYFATGAAAVSCAVCAPTIFYAGLTRTLTLSREEGGNTVQCKKGNFDRLLVATTPRLSQDFLLPASIETSMESSSSRTPELALLLYHWFRRPGAKDKLKVGSVAHNLFHHQYKPTNLNVPTFSYV</sequence>
<name>A0A067SKC4_GALM3</name>
<evidence type="ECO:0000313" key="2">
    <source>
        <dbReference type="EMBL" id="KDR68179.1"/>
    </source>
</evidence>
<dbReference type="EMBL" id="KL142409">
    <property type="protein sequence ID" value="KDR68179.1"/>
    <property type="molecule type" value="Genomic_DNA"/>
</dbReference>
<dbReference type="AlphaFoldDB" id="A0A067SKC4"/>